<gene>
    <name evidence="1" type="ORF">CR513_45672</name>
</gene>
<proteinExistence type="predicted"/>
<dbReference type="Proteomes" id="UP000257109">
    <property type="component" value="Unassembled WGS sequence"/>
</dbReference>
<sequence>MDSIYVIMDRLIKYSYFFLINKLTSLYISQIVRLHGVCLVQYHMETLDLPLNFRSTILKQIVKLSKPSSLKRPLESFIGMTPYEALYDKRCRTPLCWFELGESFVVRPKVVQQTTNMVKIIQQTTNMCVFSNH</sequence>
<dbReference type="OrthoDB" id="1721106at2759"/>
<dbReference type="PANTHER" id="PTHR45835">
    <property type="entry name" value="YALI0A06105P"/>
    <property type="match status" value="1"/>
</dbReference>
<evidence type="ECO:0000313" key="2">
    <source>
        <dbReference type="Proteomes" id="UP000257109"/>
    </source>
</evidence>
<organism evidence="1 2">
    <name type="scientific">Mucuna pruriens</name>
    <name type="common">Velvet bean</name>
    <name type="synonym">Dolichos pruriens</name>
    <dbReference type="NCBI Taxonomy" id="157652"/>
    <lineage>
        <taxon>Eukaryota</taxon>
        <taxon>Viridiplantae</taxon>
        <taxon>Streptophyta</taxon>
        <taxon>Embryophyta</taxon>
        <taxon>Tracheophyta</taxon>
        <taxon>Spermatophyta</taxon>
        <taxon>Magnoliopsida</taxon>
        <taxon>eudicotyledons</taxon>
        <taxon>Gunneridae</taxon>
        <taxon>Pentapetalae</taxon>
        <taxon>rosids</taxon>
        <taxon>fabids</taxon>
        <taxon>Fabales</taxon>
        <taxon>Fabaceae</taxon>
        <taxon>Papilionoideae</taxon>
        <taxon>50 kb inversion clade</taxon>
        <taxon>NPAAA clade</taxon>
        <taxon>indigoferoid/millettioid clade</taxon>
        <taxon>Phaseoleae</taxon>
        <taxon>Mucuna</taxon>
    </lineage>
</organism>
<protein>
    <submittedName>
        <fullName evidence="1">Uncharacterized protein</fullName>
    </submittedName>
</protein>
<comment type="caution">
    <text evidence="1">The sequence shown here is derived from an EMBL/GenBank/DDBJ whole genome shotgun (WGS) entry which is preliminary data.</text>
</comment>
<keyword evidence="2" id="KW-1185">Reference proteome</keyword>
<feature type="non-terminal residue" evidence="1">
    <location>
        <position position="1"/>
    </location>
</feature>
<dbReference type="PANTHER" id="PTHR45835:SF99">
    <property type="entry name" value="CHROMO DOMAIN-CONTAINING PROTEIN-RELATED"/>
    <property type="match status" value="1"/>
</dbReference>
<evidence type="ECO:0000313" key="1">
    <source>
        <dbReference type="EMBL" id="RDX74573.1"/>
    </source>
</evidence>
<reference evidence="1" key="1">
    <citation type="submission" date="2018-05" db="EMBL/GenBank/DDBJ databases">
        <title>Draft genome of Mucuna pruriens seed.</title>
        <authorList>
            <person name="Nnadi N.E."/>
            <person name="Vos R."/>
            <person name="Hasami M.H."/>
            <person name="Devisetty U.K."/>
            <person name="Aguiy J.C."/>
        </authorList>
    </citation>
    <scope>NUCLEOTIDE SEQUENCE [LARGE SCALE GENOMIC DNA]</scope>
    <source>
        <strain evidence="1">JCA_2017</strain>
    </source>
</reference>
<dbReference type="AlphaFoldDB" id="A0A371F8W4"/>
<accession>A0A371F8W4</accession>
<dbReference type="EMBL" id="QJKJ01010134">
    <property type="protein sequence ID" value="RDX74573.1"/>
    <property type="molecule type" value="Genomic_DNA"/>
</dbReference>
<name>A0A371F8W4_MUCPR</name>